<feature type="domain" description="Glycosyltransferase 2-like" evidence="2">
    <location>
        <begin position="13"/>
        <end position="179"/>
    </location>
</feature>
<evidence type="ECO:0000256" key="1">
    <source>
        <dbReference type="SAM" id="Phobius"/>
    </source>
</evidence>
<sequence length="340" mass="37010">MTAEQLKSVRCLIAIPCLNEAGHIEAVIGNLHKALADLDARIIVADGGSTDGTREIVQRIERENPKVTLLANPRKIQSAGVNLAVATYGLDCDYLIRIDAHGGYPEDYCQTLVAEALAAGADSVVVGMQTVGFGLFQKATALAQNSRLGNGGSRHRIGAASHWTDHGHHALMKIAAFRKMGGYDEAFNHNEDAELDYRLNQAGYRIWMTDKTSMVYYPRANPVSLYRQYFGYGRGRARNFLKHRSWPSIRQMIPLSVVPVTIGAALTVFNAAAAIPFALWAAACLGYGTWLAIGERNPHGPLAAVSAMVMHFAWSAGFWREVIATGNRTPVRATGGEMSR</sequence>
<keyword evidence="1" id="KW-0472">Membrane</keyword>
<gene>
    <name evidence="3" type="ORF">EUU22_18160</name>
</gene>
<accession>A0A4Q2SVE0</accession>
<dbReference type="Pfam" id="PF00535">
    <property type="entry name" value="Glycos_transf_2"/>
    <property type="match status" value="1"/>
</dbReference>
<keyword evidence="1" id="KW-1133">Transmembrane helix</keyword>
<evidence type="ECO:0000313" key="4">
    <source>
        <dbReference type="Proteomes" id="UP000291088"/>
    </source>
</evidence>
<dbReference type="GO" id="GO:0016740">
    <property type="term" value="F:transferase activity"/>
    <property type="evidence" value="ECO:0007669"/>
    <property type="project" value="UniProtKB-KW"/>
</dbReference>
<dbReference type="InterPro" id="IPR029044">
    <property type="entry name" value="Nucleotide-diphossugar_trans"/>
</dbReference>
<name>A0A4Q2SVE0_9HYPH</name>
<keyword evidence="4" id="KW-1185">Reference proteome</keyword>
<dbReference type="AlphaFoldDB" id="A0A4Q2SVE0"/>
<dbReference type="PANTHER" id="PTHR48090">
    <property type="entry name" value="UNDECAPRENYL-PHOSPHATE 4-DEOXY-4-FORMAMIDO-L-ARABINOSE TRANSFERASE-RELATED"/>
    <property type="match status" value="1"/>
</dbReference>
<proteinExistence type="predicted"/>
<reference evidence="3 4" key="1">
    <citation type="submission" date="2019-01" db="EMBL/GenBank/DDBJ databases">
        <authorList>
            <person name="Deng T."/>
        </authorList>
    </citation>
    <scope>NUCLEOTIDE SEQUENCE [LARGE SCALE GENOMIC DNA]</scope>
    <source>
        <strain evidence="3 4">F8825</strain>
    </source>
</reference>
<dbReference type="Gene3D" id="3.90.550.10">
    <property type="entry name" value="Spore Coat Polysaccharide Biosynthesis Protein SpsA, Chain A"/>
    <property type="match status" value="1"/>
</dbReference>
<dbReference type="OrthoDB" id="8416156at2"/>
<keyword evidence="1" id="KW-0812">Transmembrane</keyword>
<dbReference type="SUPFAM" id="SSF53448">
    <property type="entry name" value="Nucleotide-diphospho-sugar transferases"/>
    <property type="match status" value="1"/>
</dbReference>
<dbReference type="EMBL" id="SDVB01000253">
    <property type="protein sequence ID" value="RYC10005.1"/>
    <property type="molecule type" value="Genomic_DNA"/>
</dbReference>
<dbReference type="InterPro" id="IPR050256">
    <property type="entry name" value="Glycosyltransferase_2"/>
</dbReference>
<comment type="caution">
    <text evidence="3">The sequence shown here is derived from an EMBL/GenBank/DDBJ whole genome shotgun (WGS) entry which is preliminary data.</text>
</comment>
<dbReference type="PANTHER" id="PTHR48090:SF7">
    <property type="entry name" value="RFBJ PROTEIN"/>
    <property type="match status" value="1"/>
</dbReference>
<dbReference type="InterPro" id="IPR001173">
    <property type="entry name" value="Glyco_trans_2-like"/>
</dbReference>
<dbReference type="RefSeq" id="WP_129333397.1">
    <property type="nucleotide sequence ID" value="NZ_SDVB01000253.1"/>
</dbReference>
<dbReference type="CDD" id="cd02525">
    <property type="entry name" value="Succinoglycan_BP_ExoA"/>
    <property type="match status" value="1"/>
</dbReference>
<evidence type="ECO:0000313" key="3">
    <source>
        <dbReference type="EMBL" id="RYC10005.1"/>
    </source>
</evidence>
<keyword evidence="3" id="KW-0808">Transferase</keyword>
<protein>
    <submittedName>
        <fullName evidence="3">Glycosyltransferase family 2 protein</fullName>
    </submittedName>
</protein>
<dbReference type="Proteomes" id="UP000291088">
    <property type="component" value="Unassembled WGS sequence"/>
</dbReference>
<organism evidence="3 4">
    <name type="scientific">Ciceribacter ferrooxidans</name>
    <dbReference type="NCBI Taxonomy" id="2509717"/>
    <lineage>
        <taxon>Bacteria</taxon>
        <taxon>Pseudomonadati</taxon>
        <taxon>Pseudomonadota</taxon>
        <taxon>Alphaproteobacteria</taxon>
        <taxon>Hyphomicrobiales</taxon>
        <taxon>Rhizobiaceae</taxon>
        <taxon>Ciceribacter</taxon>
    </lineage>
</organism>
<feature type="transmembrane region" description="Helical" evidence="1">
    <location>
        <begin position="300"/>
        <end position="319"/>
    </location>
</feature>
<evidence type="ECO:0000259" key="2">
    <source>
        <dbReference type="Pfam" id="PF00535"/>
    </source>
</evidence>